<feature type="chain" id="PRO_5001987105" description="DUF5723 domain-containing protein" evidence="1">
    <location>
        <begin position="23"/>
        <end position="525"/>
    </location>
</feature>
<dbReference type="OrthoDB" id="5480631at2"/>
<organism evidence="2 3">
    <name type="scientific">Porphyromonas cangingivalis</name>
    <dbReference type="NCBI Taxonomy" id="36874"/>
    <lineage>
        <taxon>Bacteria</taxon>
        <taxon>Pseudomonadati</taxon>
        <taxon>Bacteroidota</taxon>
        <taxon>Bacteroidia</taxon>
        <taxon>Bacteroidales</taxon>
        <taxon>Porphyromonadaceae</taxon>
        <taxon>Porphyromonas</taxon>
    </lineage>
</organism>
<gene>
    <name evidence="2" type="ORF">HQ35_03435</name>
</gene>
<dbReference type="AlphaFoldDB" id="A0A0A2ESP3"/>
<evidence type="ECO:0008006" key="4">
    <source>
        <dbReference type="Google" id="ProtNLM"/>
    </source>
</evidence>
<evidence type="ECO:0000256" key="1">
    <source>
        <dbReference type="SAM" id="SignalP"/>
    </source>
</evidence>
<evidence type="ECO:0000313" key="2">
    <source>
        <dbReference type="EMBL" id="KGN81923.1"/>
    </source>
</evidence>
<dbReference type="Proteomes" id="UP000030125">
    <property type="component" value="Unassembled WGS sequence"/>
</dbReference>
<evidence type="ECO:0000313" key="3">
    <source>
        <dbReference type="Proteomes" id="UP000030125"/>
    </source>
</evidence>
<proteinExistence type="predicted"/>
<protein>
    <recommendedName>
        <fullName evidence="4">DUF5723 domain-containing protein</fullName>
    </recommendedName>
</protein>
<keyword evidence="3" id="KW-1185">Reference proteome</keyword>
<comment type="caution">
    <text evidence="2">The sequence shown here is derived from an EMBL/GenBank/DDBJ whole genome shotgun (WGS) entry which is preliminary data.</text>
</comment>
<accession>A0A0A2ESP3</accession>
<dbReference type="EMBL" id="JQJD01000018">
    <property type="protein sequence ID" value="KGN81923.1"/>
    <property type="molecule type" value="Genomic_DNA"/>
</dbReference>
<feature type="signal peptide" evidence="1">
    <location>
        <begin position="1"/>
        <end position="22"/>
    </location>
</feature>
<name>A0A0A2ESP3_PORCN</name>
<dbReference type="RefSeq" id="WP_036851075.1">
    <property type="nucleotide sequence ID" value="NZ_JQJD01000018.1"/>
</dbReference>
<sequence length="525" mass="59149">MNKFIISLLVSSALLSTLAVSAQERKKDWGTLHGGIESNATLYKKDEANPDGQKHGNNTYLNLKYDYKNFGAGLQYEIFEPPLKGYPEELKGNGLVQYYVGYSNDKLSVTAGSFYEQFGSGLIFRAFEERSLGINNSLRGLNVKYTPTDWLRIKLMGGQPRRYITYADAIIGGGDADVTISRLWNKDGSYDITLGGAWVTKKNTKSIPESVDPEMMHLYSMRGGFSAGGFNLGAEYTIKGMGQSFSPYVQKFLKESGTALLVNLDYLRNDFGVSGVFRRVEHMDFRIDNKLQQIYVPMNYIPALTKQHKYALPSLYPHQTNTSGEIGGQVDVYYNLSGDWLGKYPLKLALNASYYNSLGRNPMETMPFFGREGSKLFSEISLEMGKRFSRAIMINTGLHYQEVDHNTLLYKSFAQVVDILWKMSKKASLRTELQHMTTDMEEKGWIYGLVEFGFAPHFTVFGSDMYSYAAEKKEHYYNVGGSFTYGSLRVMLSYGRTRAGVQCVGGICRYVPEYTGLTGTLSYVF</sequence>
<keyword evidence="1" id="KW-0732">Signal</keyword>
<dbReference type="InterPro" id="IPR046070">
    <property type="entry name" value="DUF6029"/>
</dbReference>
<dbReference type="Pfam" id="PF19494">
    <property type="entry name" value="DUF6029"/>
    <property type="match status" value="1"/>
</dbReference>
<reference evidence="2 3" key="1">
    <citation type="submission" date="2014-08" db="EMBL/GenBank/DDBJ databases">
        <title>Porphyromonas cangingivalis strain:COT-109_OH1386 Genome sequencing.</title>
        <authorList>
            <person name="Wallis C."/>
            <person name="Deusch O."/>
            <person name="O'Flynn C."/>
            <person name="Davis I."/>
            <person name="Jospin G."/>
            <person name="Darling A.E."/>
            <person name="Coil D.A."/>
            <person name="Alexiev A."/>
            <person name="Horsfall A."/>
            <person name="Kirkwood N."/>
            <person name="Harris S."/>
            <person name="Eisen J.A."/>
        </authorList>
    </citation>
    <scope>NUCLEOTIDE SEQUENCE [LARGE SCALE GENOMIC DNA]</scope>
    <source>
        <strain evidence="3">COT-109 OH1386</strain>
    </source>
</reference>